<proteinExistence type="predicted"/>
<keyword evidence="2" id="KW-1185">Reference proteome</keyword>
<reference evidence="1 2" key="1">
    <citation type="journal article" date="2019" name="Sci. Rep.">
        <title>Orb-weaving spider Araneus ventricosus genome elucidates the spidroin gene catalogue.</title>
        <authorList>
            <person name="Kono N."/>
            <person name="Nakamura H."/>
            <person name="Ohtoshi R."/>
            <person name="Moran D.A.P."/>
            <person name="Shinohara A."/>
            <person name="Yoshida Y."/>
            <person name="Fujiwara M."/>
            <person name="Mori M."/>
            <person name="Tomita M."/>
            <person name="Arakawa K."/>
        </authorList>
    </citation>
    <scope>NUCLEOTIDE SEQUENCE [LARGE SCALE GENOMIC DNA]</scope>
</reference>
<comment type="caution">
    <text evidence="1">The sequence shown here is derived from an EMBL/GenBank/DDBJ whole genome shotgun (WGS) entry which is preliminary data.</text>
</comment>
<organism evidence="1 2">
    <name type="scientific">Araneus ventricosus</name>
    <name type="common">Orbweaver spider</name>
    <name type="synonym">Epeira ventricosa</name>
    <dbReference type="NCBI Taxonomy" id="182803"/>
    <lineage>
        <taxon>Eukaryota</taxon>
        <taxon>Metazoa</taxon>
        <taxon>Ecdysozoa</taxon>
        <taxon>Arthropoda</taxon>
        <taxon>Chelicerata</taxon>
        <taxon>Arachnida</taxon>
        <taxon>Araneae</taxon>
        <taxon>Araneomorphae</taxon>
        <taxon>Entelegynae</taxon>
        <taxon>Araneoidea</taxon>
        <taxon>Araneidae</taxon>
        <taxon>Araneus</taxon>
    </lineage>
</organism>
<dbReference type="EMBL" id="BGPR01014360">
    <property type="protein sequence ID" value="GBN64887.1"/>
    <property type="molecule type" value="Genomic_DNA"/>
</dbReference>
<evidence type="ECO:0000313" key="1">
    <source>
        <dbReference type="EMBL" id="GBN64887.1"/>
    </source>
</evidence>
<evidence type="ECO:0000313" key="2">
    <source>
        <dbReference type="Proteomes" id="UP000499080"/>
    </source>
</evidence>
<protein>
    <submittedName>
        <fullName evidence="1">Uncharacterized protein</fullName>
    </submittedName>
</protein>
<accession>A0A4Y2QNI9</accession>
<dbReference type="Proteomes" id="UP000499080">
    <property type="component" value="Unassembled WGS sequence"/>
</dbReference>
<sequence length="135" mass="15695">MNESLRRRRFRSLSQIDGNPLELENIIGSPSAKRKRMHFAQIRKLRSSLERVKCNDETISADTKEKKAINLGYPQLVFKLFQLSVMVFSWGHRRRNSWLRFRWGAKMLKPRALTVAKTALSSMGLQPPPELNQNS</sequence>
<gene>
    <name evidence="1" type="ORF">AVEN_7507_1</name>
</gene>
<dbReference type="AlphaFoldDB" id="A0A4Y2QNI9"/>
<name>A0A4Y2QNI9_ARAVE</name>